<dbReference type="SUPFAM" id="SSF48403">
    <property type="entry name" value="Ankyrin repeat"/>
    <property type="match status" value="1"/>
</dbReference>
<dbReference type="Gene3D" id="1.25.40.20">
    <property type="entry name" value="Ankyrin repeat-containing domain"/>
    <property type="match status" value="1"/>
</dbReference>
<organism evidence="2 3">
    <name type="scientific">Quercus lobata</name>
    <name type="common">Valley oak</name>
    <dbReference type="NCBI Taxonomy" id="97700"/>
    <lineage>
        <taxon>Eukaryota</taxon>
        <taxon>Viridiplantae</taxon>
        <taxon>Streptophyta</taxon>
        <taxon>Embryophyta</taxon>
        <taxon>Tracheophyta</taxon>
        <taxon>Spermatophyta</taxon>
        <taxon>Magnoliopsida</taxon>
        <taxon>eudicotyledons</taxon>
        <taxon>Gunneridae</taxon>
        <taxon>Pentapetalae</taxon>
        <taxon>rosids</taxon>
        <taxon>fabids</taxon>
        <taxon>Fagales</taxon>
        <taxon>Fagaceae</taxon>
        <taxon>Quercus</taxon>
    </lineage>
</organism>
<feature type="signal peptide" evidence="1">
    <location>
        <begin position="1"/>
        <end position="23"/>
    </location>
</feature>
<dbReference type="Gramene" id="QL05p071222:mrna">
    <property type="protein sequence ID" value="QL05p071222:mrna:CDS:1"/>
    <property type="gene ID" value="QL05p071222"/>
</dbReference>
<dbReference type="EMBL" id="LRBV02000005">
    <property type="status" value="NOT_ANNOTATED_CDS"/>
    <property type="molecule type" value="Genomic_DNA"/>
</dbReference>
<dbReference type="InterPro" id="IPR036770">
    <property type="entry name" value="Ankyrin_rpt-contain_sf"/>
</dbReference>
<evidence type="ECO:0000256" key="1">
    <source>
        <dbReference type="SAM" id="SignalP"/>
    </source>
</evidence>
<reference evidence="2" key="2">
    <citation type="submission" date="2021-01" db="UniProtKB">
        <authorList>
            <consortium name="EnsemblPlants"/>
        </authorList>
    </citation>
    <scope>IDENTIFICATION</scope>
</reference>
<feature type="chain" id="PRO_5029594240" evidence="1">
    <location>
        <begin position="24"/>
        <end position="187"/>
    </location>
</feature>
<dbReference type="Proteomes" id="UP000594261">
    <property type="component" value="Chromosome 5"/>
</dbReference>
<accession>A0A7N2R5H0</accession>
<dbReference type="OMA" id="STWAETH"/>
<evidence type="ECO:0000313" key="3">
    <source>
        <dbReference type="Proteomes" id="UP000594261"/>
    </source>
</evidence>
<dbReference type="PANTHER" id="PTHR24177">
    <property type="entry name" value="CASKIN"/>
    <property type="match status" value="1"/>
</dbReference>
<name>A0A7N2R5H0_QUELO</name>
<dbReference type="InParanoid" id="A0A7N2R5H0"/>
<sequence length="187" mass="21499">MKINHALALRLTKLLVKTDSTWAETHKDTVEEKKISFGDIDEGLKLKKGKEKVSLKIEVAGDGRERKYRCTPNEIRTPLLTAASEGIVEIFDKITEAHPQAIEHLDKDEENILHVAVAHRQKEIFDRLEQMMVIRKCRLVSRININGYTLLHQVADIKYCEGDKAWSLFPIARVTQDNQNKIEITEK</sequence>
<dbReference type="AlphaFoldDB" id="A0A7N2R5H0"/>
<reference evidence="2 3" key="1">
    <citation type="journal article" date="2016" name="G3 (Bethesda)">
        <title>First Draft Assembly and Annotation of the Genome of a California Endemic Oak Quercus lobata Nee (Fagaceae).</title>
        <authorList>
            <person name="Sork V.L."/>
            <person name="Fitz-Gibbon S.T."/>
            <person name="Puiu D."/>
            <person name="Crepeau M."/>
            <person name="Gugger P.F."/>
            <person name="Sherman R."/>
            <person name="Stevens K."/>
            <person name="Langley C.H."/>
            <person name="Pellegrini M."/>
            <person name="Salzberg S.L."/>
        </authorList>
    </citation>
    <scope>NUCLEOTIDE SEQUENCE [LARGE SCALE GENOMIC DNA]</scope>
    <source>
        <strain evidence="2 3">cv. SW786</strain>
    </source>
</reference>
<keyword evidence="3" id="KW-1185">Reference proteome</keyword>
<evidence type="ECO:0000313" key="2">
    <source>
        <dbReference type="EnsemblPlants" id="QL05p071222:mrna:CDS:1"/>
    </source>
</evidence>
<dbReference type="GO" id="GO:0016020">
    <property type="term" value="C:membrane"/>
    <property type="evidence" value="ECO:0007669"/>
    <property type="project" value="TreeGrafter"/>
</dbReference>
<protein>
    <submittedName>
        <fullName evidence="2">Uncharacterized protein</fullName>
    </submittedName>
</protein>
<keyword evidence="1" id="KW-0732">Signal</keyword>
<proteinExistence type="predicted"/>
<dbReference type="PANTHER" id="PTHR24177:SF215">
    <property type="entry name" value="PGG DOMAIN-CONTAINING PROTEIN"/>
    <property type="match status" value="1"/>
</dbReference>
<dbReference type="EnsemblPlants" id="QL05p071222:mrna">
    <property type="protein sequence ID" value="QL05p071222:mrna:CDS:1"/>
    <property type="gene ID" value="QL05p071222"/>
</dbReference>